<keyword evidence="3" id="KW-1185">Reference proteome</keyword>
<accession>A0A917Q7K8</accession>
<proteinExistence type="predicted"/>
<evidence type="ECO:0000259" key="1">
    <source>
        <dbReference type="PROSITE" id="PS50943"/>
    </source>
</evidence>
<comment type="caution">
    <text evidence="2">The sequence shown here is derived from an EMBL/GenBank/DDBJ whole genome shotgun (WGS) entry which is preliminary data.</text>
</comment>
<dbReference type="SUPFAM" id="SSF47413">
    <property type="entry name" value="lambda repressor-like DNA-binding domains"/>
    <property type="match status" value="1"/>
</dbReference>
<dbReference type="AlphaFoldDB" id="A0A917Q7K8"/>
<evidence type="ECO:0000313" key="2">
    <source>
        <dbReference type="EMBL" id="GGK33735.1"/>
    </source>
</evidence>
<dbReference type="PROSITE" id="PS50943">
    <property type="entry name" value="HTH_CROC1"/>
    <property type="match status" value="1"/>
</dbReference>
<dbReference type="EMBL" id="BMMW01000001">
    <property type="protein sequence ID" value="GGK33735.1"/>
    <property type="molecule type" value="Genomic_DNA"/>
</dbReference>
<dbReference type="RefSeq" id="WP_229683620.1">
    <property type="nucleotide sequence ID" value="NZ_BMMW01000001.1"/>
</dbReference>
<sequence length="325" mass="36538">MTARFFLPGEDEQSAPEWFYLDKPTVVLETIDKTGVTGPTGTLMDGITSGFEEFADDSTTPVRYPNFDSTSEYEAVYGTPGSFGTFRNPCCAATADGIVERMGVVPQHLVRRTGFGEVAQQSQDSRYSAAARRRWYQQISVATPYSSPCYNFLMSERRDVLHQVMRDTGTNQSALSRMSGVRQSSISQFLSRKTNLSDEQLDRLLSCMGFRLEVVRRPVPAELTRSEMRSWRLHRQLATHLNRTTLACARARIEQNLARLRAGIVGEPHVRNLAEWELLLAREDVPGLHRVLTGLDRHAIEMREVSPLAGLLPQDERAAVLREAS</sequence>
<evidence type="ECO:0000313" key="3">
    <source>
        <dbReference type="Proteomes" id="UP000612956"/>
    </source>
</evidence>
<feature type="domain" description="HTH cro/C1-type" evidence="1">
    <location>
        <begin position="172"/>
        <end position="215"/>
    </location>
</feature>
<organism evidence="2 3">
    <name type="scientific">Nocardia camponoti</name>
    <dbReference type="NCBI Taxonomy" id="1616106"/>
    <lineage>
        <taxon>Bacteria</taxon>
        <taxon>Bacillati</taxon>
        <taxon>Actinomycetota</taxon>
        <taxon>Actinomycetes</taxon>
        <taxon>Mycobacteriales</taxon>
        <taxon>Nocardiaceae</taxon>
        <taxon>Nocardia</taxon>
    </lineage>
</organism>
<gene>
    <name evidence="2" type="ORF">GCM10011591_01790</name>
</gene>
<dbReference type="InterPro" id="IPR010982">
    <property type="entry name" value="Lambda_DNA-bd_dom_sf"/>
</dbReference>
<reference evidence="2" key="1">
    <citation type="journal article" date="2014" name="Int. J. Syst. Evol. Microbiol.">
        <title>Complete genome sequence of Corynebacterium casei LMG S-19264T (=DSM 44701T), isolated from a smear-ripened cheese.</title>
        <authorList>
            <consortium name="US DOE Joint Genome Institute (JGI-PGF)"/>
            <person name="Walter F."/>
            <person name="Albersmeier A."/>
            <person name="Kalinowski J."/>
            <person name="Ruckert C."/>
        </authorList>
    </citation>
    <scope>NUCLEOTIDE SEQUENCE</scope>
    <source>
        <strain evidence="2">CGMCC 4.7278</strain>
    </source>
</reference>
<dbReference type="InterPro" id="IPR001387">
    <property type="entry name" value="Cro/C1-type_HTH"/>
</dbReference>
<protein>
    <recommendedName>
        <fullName evidence="1">HTH cro/C1-type domain-containing protein</fullName>
    </recommendedName>
</protein>
<dbReference type="Proteomes" id="UP000612956">
    <property type="component" value="Unassembled WGS sequence"/>
</dbReference>
<name>A0A917Q7K8_9NOCA</name>
<dbReference type="GO" id="GO:0003677">
    <property type="term" value="F:DNA binding"/>
    <property type="evidence" value="ECO:0007669"/>
    <property type="project" value="InterPro"/>
</dbReference>
<reference evidence="2" key="2">
    <citation type="submission" date="2020-09" db="EMBL/GenBank/DDBJ databases">
        <authorList>
            <person name="Sun Q."/>
            <person name="Zhou Y."/>
        </authorList>
    </citation>
    <scope>NUCLEOTIDE SEQUENCE</scope>
    <source>
        <strain evidence="2">CGMCC 4.7278</strain>
    </source>
</reference>